<feature type="region of interest" description="Disordered" evidence="7">
    <location>
        <begin position="103"/>
        <end position="146"/>
    </location>
</feature>
<organism evidence="10 11">
    <name type="scientific">Helobdella robusta</name>
    <name type="common">Californian leech</name>
    <dbReference type="NCBI Taxonomy" id="6412"/>
    <lineage>
        <taxon>Eukaryota</taxon>
        <taxon>Metazoa</taxon>
        <taxon>Spiralia</taxon>
        <taxon>Lophotrochozoa</taxon>
        <taxon>Annelida</taxon>
        <taxon>Clitellata</taxon>
        <taxon>Hirudinea</taxon>
        <taxon>Rhynchobdellida</taxon>
        <taxon>Glossiphoniidae</taxon>
        <taxon>Helobdella</taxon>
    </lineage>
</organism>
<reference evidence="11" key="1">
    <citation type="submission" date="2012-12" db="EMBL/GenBank/DDBJ databases">
        <authorList>
            <person name="Hellsten U."/>
            <person name="Grimwood J."/>
            <person name="Chapman J.A."/>
            <person name="Shapiro H."/>
            <person name="Aerts A."/>
            <person name="Otillar R.P."/>
            <person name="Terry A.Y."/>
            <person name="Boore J.L."/>
            <person name="Simakov O."/>
            <person name="Marletaz F."/>
            <person name="Cho S.-J."/>
            <person name="Edsinger-Gonzales E."/>
            <person name="Havlak P."/>
            <person name="Kuo D.-H."/>
            <person name="Larsson T."/>
            <person name="Lv J."/>
            <person name="Arendt D."/>
            <person name="Savage R."/>
            <person name="Osoegawa K."/>
            <person name="de Jong P."/>
            <person name="Lindberg D.R."/>
            <person name="Seaver E.C."/>
            <person name="Weisblat D.A."/>
            <person name="Putnam N.H."/>
            <person name="Grigoriev I.V."/>
            <person name="Rokhsar D.S."/>
        </authorList>
    </citation>
    <scope>NUCLEOTIDE SEQUENCE</scope>
</reference>
<dbReference type="FunCoup" id="T1FNZ7">
    <property type="interactions" value="1496"/>
</dbReference>
<dbReference type="STRING" id="6412.T1FNZ7"/>
<dbReference type="OrthoDB" id="1305878at2759"/>
<evidence type="ECO:0000256" key="2">
    <source>
        <dbReference type="ARBA" id="ARBA00022723"/>
    </source>
</evidence>
<evidence type="ECO:0000256" key="7">
    <source>
        <dbReference type="SAM" id="MobiDB-lite"/>
    </source>
</evidence>
<keyword evidence="5" id="KW-0539">Nucleus</keyword>
<dbReference type="EMBL" id="AMQM01000926">
    <property type="status" value="NOT_ANNOTATED_CDS"/>
    <property type="molecule type" value="Genomic_DNA"/>
</dbReference>
<dbReference type="OMA" id="EHITCEI"/>
<dbReference type="EnsemblMetazoa" id="HelroT186448">
    <property type="protein sequence ID" value="HelroP186448"/>
    <property type="gene ID" value="HelroG186448"/>
</dbReference>
<feature type="domain" description="RING-type" evidence="8">
    <location>
        <begin position="24"/>
        <end position="62"/>
    </location>
</feature>
<evidence type="ECO:0000256" key="3">
    <source>
        <dbReference type="ARBA" id="ARBA00022771"/>
    </source>
</evidence>
<dbReference type="SUPFAM" id="SSF57850">
    <property type="entry name" value="RING/U-box"/>
    <property type="match status" value="1"/>
</dbReference>
<dbReference type="CDD" id="cd17083">
    <property type="entry name" value="RAWUL_PCGF3"/>
    <property type="match status" value="1"/>
</dbReference>
<dbReference type="InParanoid" id="T1FNZ7"/>
<keyword evidence="3 6" id="KW-0863">Zinc-finger</keyword>
<evidence type="ECO:0000256" key="6">
    <source>
        <dbReference type="PROSITE-ProRule" id="PRU00175"/>
    </source>
</evidence>
<dbReference type="GeneID" id="20210544"/>
<accession>T1FNZ7</accession>
<evidence type="ECO:0000313" key="11">
    <source>
        <dbReference type="Proteomes" id="UP000015101"/>
    </source>
</evidence>
<dbReference type="Proteomes" id="UP000015101">
    <property type="component" value="Unassembled WGS sequence"/>
</dbReference>
<proteinExistence type="predicted"/>
<evidence type="ECO:0000256" key="4">
    <source>
        <dbReference type="ARBA" id="ARBA00022833"/>
    </source>
</evidence>
<dbReference type="PROSITE" id="PS00518">
    <property type="entry name" value="ZF_RING_1"/>
    <property type="match status" value="1"/>
</dbReference>
<dbReference type="EMBL" id="KB096742">
    <property type="protein sequence ID" value="ESO02566.1"/>
    <property type="molecule type" value="Genomic_DNA"/>
</dbReference>
<reference evidence="10" key="3">
    <citation type="submission" date="2015-06" db="UniProtKB">
        <authorList>
            <consortium name="EnsemblMetazoa"/>
        </authorList>
    </citation>
    <scope>IDENTIFICATION</scope>
</reference>
<dbReference type="eggNOG" id="KOG2660">
    <property type="taxonomic scope" value="Eukaryota"/>
</dbReference>
<dbReference type="HOGENOM" id="CLU_046427_4_1_1"/>
<dbReference type="InterPro" id="IPR032443">
    <property type="entry name" value="RAWUL"/>
</dbReference>
<dbReference type="Gene3D" id="3.10.20.90">
    <property type="entry name" value="Phosphatidylinositol 3-kinase Catalytic Subunit, Chain A, domain 1"/>
    <property type="match status" value="1"/>
</dbReference>
<dbReference type="AlphaFoldDB" id="T1FNZ7"/>
<dbReference type="PROSITE" id="PS50089">
    <property type="entry name" value="ZF_RING_2"/>
    <property type="match status" value="1"/>
</dbReference>
<gene>
    <name evidence="10" type="primary">20210544</name>
    <name evidence="9" type="ORF">HELRODRAFT_186448</name>
</gene>
<keyword evidence="2" id="KW-0479">Metal-binding</keyword>
<dbReference type="InterPro" id="IPR013083">
    <property type="entry name" value="Znf_RING/FYVE/PHD"/>
</dbReference>
<dbReference type="InterPro" id="IPR001841">
    <property type="entry name" value="Znf_RING"/>
</dbReference>
<evidence type="ECO:0000259" key="8">
    <source>
        <dbReference type="PROSITE" id="PS50089"/>
    </source>
</evidence>
<dbReference type="PANTHER" id="PTHR45893">
    <property type="entry name" value="POLYCOMB GROUP RING FINGER PROTEIN"/>
    <property type="match status" value="1"/>
</dbReference>
<dbReference type="Pfam" id="PF16207">
    <property type="entry name" value="RAWUL"/>
    <property type="match status" value="1"/>
</dbReference>
<evidence type="ECO:0000313" key="10">
    <source>
        <dbReference type="EnsemblMetazoa" id="HelroP186448"/>
    </source>
</evidence>
<dbReference type="GO" id="GO:0006357">
    <property type="term" value="P:regulation of transcription by RNA polymerase II"/>
    <property type="evidence" value="ECO:0000318"/>
    <property type="project" value="GO_Central"/>
</dbReference>
<evidence type="ECO:0000313" key="9">
    <source>
        <dbReference type="EMBL" id="ESO02566.1"/>
    </source>
</evidence>
<comment type="subcellular location">
    <subcellularLocation>
        <location evidence="1">Nucleus</location>
    </subcellularLocation>
</comment>
<dbReference type="CTD" id="20210544"/>
<evidence type="ECO:0000256" key="5">
    <source>
        <dbReference type="ARBA" id="ARBA00023242"/>
    </source>
</evidence>
<sequence length="241" mass="27991">MKPRGAGSSDRKIRLKTLNPCITCMLCKGYMIEATTITECLHTFCKSCIVKFLEENNTCPKCGLVIHQSHPLNYISHDRTMHDIVFKLVPNLREDEIRREDDFYKSNGIPNPKISTDEKENSTSPETTNRHIPGNQAAPGGDDDDYHRSDEQVSVCLDCYQGQLQQLKRKYIRCSVQTTITHLKKFLALKLFNDMSKFRELEVMCQQEILGKDHTLKFICMTRWRNKDAPLQLYYRPKLEL</sequence>
<evidence type="ECO:0000256" key="1">
    <source>
        <dbReference type="ARBA" id="ARBA00004123"/>
    </source>
</evidence>
<dbReference type="InterPro" id="IPR017907">
    <property type="entry name" value="Znf_RING_CS"/>
</dbReference>
<dbReference type="Pfam" id="PF13923">
    <property type="entry name" value="zf-C3HC4_2"/>
    <property type="match status" value="1"/>
</dbReference>
<dbReference type="RefSeq" id="XP_009019974.1">
    <property type="nucleotide sequence ID" value="XM_009021726.1"/>
</dbReference>
<dbReference type="Gene3D" id="3.30.40.10">
    <property type="entry name" value="Zinc/RING finger domain, C3HC4 (zinc finger)"/>
    <property type="match status" value="1"/>
</dbReference>
<reference evidence="9 11" key="2">
    <citation type="journal article" date="2013" name="Nature">
        <title>Insights into bilaterian evolution from three spiralian genomes.</title>
        <authorList>
            <person name="Simakov O."/>
            <person name="Marletaz F."/>
            <person name="Cho S.J."/>
            <person name="Edsinger-Gonzales E."/>
            <person name="Havlak P."/>
            <person name="Hellsten U."/>
            <person name="Kuo D.H."/>
            <person name="Larsson T."/>
            <person name="Lv J."/>
            <person name="Arendt D."/>
            <person name="Savage R."/>
            <person name="Osoegawa K."/>
            <person name="de Jong P."/>
            <person name="Grimwood J."/>
            <person name="Chapman J.A."/>
            <person name="Shapiro H."/>
            <person name="Aerts A."/>
            <person name="Otillar R.P."/>
            <person name="Terry A.Y."/>
            <person name="Boore J.L."/>
            <person name="Grigoriev I.V."/>
            <person name="Lindberg D.R."/>
            <person name="Seaver E.C."/>
            <person name="Weisblat D.A."/>
            <person name="Putnam N.H."/>
            <person name="Rokhsar D.S."/>
        </authorList>
    </citation>
    <scope>NUCLEOTIDE SEQUENCE</scope>
</reference>
<dbReference type="GO" id="GO:0035102">
    <property type="term" value="C:PRC1 complex"/>
    <property type="evidence" value="ECO:0000318"/>
    <property type="project" value="GO_Central"/>
</dbReference>
<keyword evidence="4" id="KW-0862">Zinc</keyword>
<dbReference type="FunFam" id="3.30.40.10:FF:000033">
    <property type="entry name" value="Polycomb group RING finger protein 3"/>
    <property type="match status" value="1"/>
</dbReference>
<keyword evidence="11" id="KW-1185">Reference proteome</keyword>
<dbReference type="GO" id="GO:0008270">
    <property type="term" value="F:zinc ion binding"/>
    <property type="evidence" value="ECO:0007669"/>
    <property type="project" value="UniProtKB-KW"/>
</dbReference>
<protein>
    <recommendedName>
        <fullName evidence="8">RING-type domain-containing protein</fullName>
    </recommendedName>
</protein>
<dbReference type="InterPro" id="IPR051507">
    <property type="entry name" value="PcG_RING_finger"/>
</dbReference>
<name>T1FNZ7_HELRO</name>
<dbReference type="KEGG" id="hro:HELRODRAFT_186448"/>
<dbReference type="SMART" id="SM00184">
    <property type="entry name" value="RING"/>
    <property type="match status" value="1"/>
</dbReference>